<sequence>MSHKLVVQECNRTSWSKLRLCWDHFSSGRQQDQKGFFLMINVEIEHLQPQVSMKWGRKMQDCSQISLSTFDKLLLLQGSPNLATSKPVDFNSQNSPASYATSLKVAKFGDFWFLGITGAPQAVQRGQLTHNPHKTAKGKVELFDLFFGLSGYLGGF</sequence>
<protein>
    <submittedName>
        <fullName evidence="1">Uncharacterized protein</fullName>
    </submittedName>
</protein>
<dbReference type="EMBL" id="IACM01047735">
    <property type="protein sequence ID" value="LAB25018.1"/>
    <property type="molecule type" value="Transcribed_RNA"/>
</dbReference>
<dbReference type="AlphaFoldDB" id="A0A2D4LVW5"/>
<reference evidence="1" key="1">
    <citation type="submission" date="2017-07" db="EMBL/GenBank/DDBJ databases">
        <authorList>
            <person name="Mikheyev A."/>
            <person name="Grau M."/>
        </authorList>
    </citation>
    <scope>NUCLEOTIDE SEQUENCE</scope>
    <source>
        <tissue evidence="1">Venom_gland</tissue>
    </source>
</reference>
<name>A0A2D4LVW5_9SAUR</name>
<organism evidence="1">
    <name type="scientific">Micrurus spixii</name>
    <name type="common">Amazon coral snake</name>
    <dbReference type="NCBI Taxonomy" id="129469"/>
    <lineage>
        <taxon>Eukaryota</taxon>
        <taxon>Metazoa</taxon>
        <taxon>Chordata</taxon>
        <taxon>Craniata</taxon>
        <taxon>Vertebrata</taxon>
        <taxon>Euteleostomi</taxon>
        <taxon>Lepidosauria</taxon>
        <taxon>Squamata</taxon>
        <taxon>Bifurcata</taxon>
        <taxon>Unidentata</taxon>
        <taxon>Episquamata</taxon>
        <taxon>Toxicofera</taxon>
        <taxon>Serpentes</taxon>
        <taxon>Colubroidea</taxon>
        <taxon>Elapidae</taxon>
        <taxon>Elapinae</taxon>
        <taxon>Micrurus</taxon>
    </lineage>
</organism>
<accession>A0A2D4LVW5</accession>
<reference evidence="1" key="2">
    <citation type="submission" date="2017-11" db="EMBL/GenBank/DDBJ databases">
        <title>Coralsnake Venomics: Analyses of Venom Gland Transcriptomes and Proteomes of Six Brazilian Taxa.</title>
        <authorList>
            <person name="Aird S.D."/>
            <person name="Jorge da Silva N."/>
            <person name="Qiu L."/>
            <person name="Villar-Briones A."/>
            <person name="Aparecida-Saddi V."/>
            <person name="Campos-Telles M.P."/>
            <person name="Grau M."/>
            <person name="Mikheyev A.S."/>
        </authorList>
    </citation>
    <scope>NUCLEOTIDE SEQUENCE</scope>
    <source>
        <tissue evidence="1">Venom_gland</tissue>
    </source>
</reference>
<evidence type="ECO:0000313" key="1">
    <source>
        <dbReference type="EMBL" id="LAB25018.1"/>
    </source>
</evidence>
<proteinExistence type="predicted"/>